<gene>
    <name evidence="8" type="ORF">HID58_069013</name>
</gene>
<dbReference type="EMBL" id="JAGKQM010000015">
    <property type="protein sequence ID" value="KAH0881619.1"/>
    <property type="molecule type" value="Genomic_DNA"/>
</dbReference>
<dbReference type="CDD" id="cd15848">
    <property type="entry name" value="SNARE_syntaxin1-like"/>
    <property type="match status" value="1"/>
</dbReference>
<keyword evidence="9" id="KW-1185">Reference proteome</keyword>
<evidence type="ECO:0000259" key="7">
    <source>
        <dbReference type="PROSITE" id="PS50192"/>
    </source>
</evidence>
<feature type="compositionally biased region" description="Basic and acidic residues" evidence="5">
    <location>
        <begin position="11"/>
        <end position="23"/>
    </location>
</feature>
<organism evidence="8 9">
    <name type="scientific">Brassica napus</name>
    <name type="common">Rape</name>
    <dbReference type="NCBI Taxonomy" id="3708"/>
    <lineage>
        <taxon>Eukaryota</taxon>
        <taxon>Viridiplantae</taxon>
        <taxon>Streptophyta</taxon>
        <taxon>Embryophyta</taxon>
        <taxon>Tracheophyta</taxon>
        <taxon>Spermatophyta</taxon>
        <taxon>Magnoliopsida</taxon>
        <taxon>eudicotyledons</taxon>
        <taxon>Gunneridae</taxon>
        <taxon>Pentapetalae</taxon>
        <taxon>rosids</taxon>
        <taxon>malvids</taxon>
        <taxon>Brassicales</taxon>
        <taxon>Brassicaceae</taxon>
        <taxon>Brassiceae</taxon>
        <taxon>Brassica</taxon>
    </lineage>
</organism>
<feature type="non-terminal residue" evidence="8">
    <location>
        <position position="1"/>
    </location>
</feature>
<dbReference type="Proteomes" id="UP000824890">
    <property type="component" value="Unassembled WGS sequence"/>
</dbReference>
<evidence type="ECO:0000256" key="5">
    <source>
        <dbReference type="SAM" id="MobiDB-lite"/>
    </source>
</evidence>
<dbReference type="InterPro" id="IPR045242">
    <property type="entry name" value="Syntaxin"/>
</dbReference>
<protein>
    <recommendedName>
        <fullName evidence="7">t-SNARE coiled-coil homology domain-containing protein</fullName>
    </recommendedName>
</protein>
<dbReference type="Gene3D" id="1.20.58.70">
    <property type="match status" value="1"/>
</dbReference>
<comment type="similarity">
    <text evidence="1 4">Belongs to the syntaxin family.</text>
</comment>
<dbReference type="Pfam" id="PF05739">
    <property type="entry name" value="SNARE"/>
    <property type="match status" value="1"/>
</dbReference>
<name>A0ABQ7ZN26_BRANA</name>
<reference evidence="8 9" key="1">
    <citation type="submission" date="2021-05" db="EMBL/GenBank/DDBJ databases">
        <title>Genome Assembly of Synthetic Allotetraploid Brassica napus Reveals Homoeologous Exchanges between Subgenomes.</title>
        <authorList>
            <person name="Davis J.T."/>
        </authorList>
    </citation>
    <scope>NUCLEOTIDE SEQUENCE [LARGE SCALE GENOMIC DNA]</scope>
    <source>
        <strain evidence="9">cv. Da-Ae</strain>
        <tissue evidence="8">Seedling</tissue>
    </source>
</reference>
<feature type="transmembrane region" description="Helical" evidence="6">
    <location>
        <begin position="262"/>
        <end position="282"/>
    </location>
</feature>
<dbReference type="SUPFAM" id="SSF47661">
    <property type="entry name" value="t-snare proteins"/>
    <property type="match status" value="1"/>
</dbReference>
<feature type="compositionally biased region" description="Polar residues" evidence="5">
    <location>
        <begin position="1"/>
        <end position="10"/>
    </location>
</feature>
<dbReference type="PANTHER" id="PTHR19957">
    <property type="entry name" value="SYNTAXIN"/>
    <property type="match status" value="1"/>
</dbReference>
<evidence type="ECO:0000256" key="6">
    <source>
        <dbReference type="SAM" id="Phobius"/>
    </source>
</evidence>
<evidence type="ECO:0000313" key="9">
    <source>
        <dbReference type="Proteomes" id="UP000824890"/>
    </source>
</evidence>
<dbReference type="InterPro" id="IPR000727">
    <property type="entry name" value="T_SNARE_dom"/>
</dbReference>
<dbReference type="Pfam" id="PF00804">
    <property type="entry name" value="Syntaxin"/>
    <property type="match status" value="1"/>
</dbReference>
<dbReference type="SMART" id="SM00503">
    <property type="entry name" value="SynN"/>
    <property type="match status" value="1"/>
</dbReference>
<keyword evidence="2" id="KW-0813">Transport</keyword>
<keyword evidence="3" id="KW-0653">Protein transport</keyword>
<dbReference type="SMART" id="SM00397">
    <property type="entry name" value="t_SNARE"/>
    <property type="match status" value="1"/>
</dbReference>
<keyword evidence="6" id="KW-1133">Transmembrane helix</keyword>
<dbReference type="InterPro" id="IPR006012">
    <property type="entry name" value="Syntaxin/epimorphin_CS"/>
</dbReference>
<keyword evidence="6" id="KW-0812">Transmembrane</keyword>
<feature type="domain" description="T-SNARE coiled-coil homology" evidence="7">
    <location>
        <begin position="190"/>
        <end position="252"/>
    </location>
</feature>
<evidence type="ECO:0000313" key="8">
    <source>
        <dbReference type="EMBL" id="KAH0881619.1"/>
    </source>
</evidence>
<evidence type="ECO:0000256" key="1">
    <source>
        <dbReference type="ARBA" id="ARBA00009063"/>
    </source>
</evidence>
<evidence type="ECO:0000256" key="4">
    <source>
        <dbReference type="RuleBase" id="RU003858"/>
    </source>
</evidence>
<accession>A0ABQ7ZN26</accession>
<dbReference type="InterPro" id="IPR010989">
    <property type="entry name" value="SNARE"/>
</dbReference>
<sequence length="294" mass="33282">EHIVGQGSSEFSRDRSNRSDTESGHGPGNSGDLGLAGFFNKVQEIEKQYEKLDKHLKKLQGAHEETKAVTKAPAMKSIKQRMERDVDEVGKISRFIKGKIEELDRENRSKPGCGKGTGVDRTRTATTIAVKKKFKDKISEFQTLRQNIHQEYREVVERRMVDRLIETGYSEQIFQKAIMEQGRGQIMDTLAEIQERHDAVRGLEKKLLDLQQVFLDMAVLVDAQGEMLDNIENMVSSAVDHVQSGNNQLTKALKKQKSSRKWMCISILILLIIVIITVFSVLKPWTQKHGAHGA</sequence>
<dbReference type="Gene3D" id="1.20.5.110">
    <property type="match status" value="1"/>
</dbReference>
<dbReference type="PROSITE" id="PS50192">
    <property type="entry name" value="T_SNARE"/>
    <property type="match status" value="1"/>
</dbReference>
<dbReference type="PROSITE" id="PS00914">
    <property type="entry name" value="SYNTAXIN"/>
    <property type="match status" value="1"/>
</dbReference>
<comment type="caution">
    <text evidence="8">The sequence shown here is derived from an EMBL/GenBank/DDBJ whole genome shotgun (WGS) entry which is preliminary data.</text>
</comment>
<dbReference type="CDD" id="cd00179">
    <property type="entry name" value="SynN"/>
    <property type="match status" value="1"/>
</dbReference>
<keyword evidence="6" id="KW-0472">Membrane</keyword>
<dbReference type="InterPro" id="IPR006011">
    <property type="entry name" value="Syntaxin_N"/>
</dbReference>
<evidence type="ECO:0000256" key="3">
    <source>
        <dbReference type="ARBA" id="ARBA00022927"/>
    </source>
</evidence>
<evidence type="ECO:0000256" key="2">
    <source>
        <dbReference type="ARBA" id="ARBA00022448"/>
    </source>
</evidence>
<proteinExistence type="inferred from homology"/>
<feature type="region of interest" description="Disordered" evidence="5">
    <location>
        <begin position="1"/>
        <end position="35"/>
    </location>
</feature>
<dbReference type="PANTHER" id="PTHR19957:SF319">
    <property type="entry name" value="SYNTAXIN-131-RELATED"/>
    <property type="match status" value="1"/>
</dbReference>